<reference evidence="1 2" key="1">
    <citation type="submission" date="2019-10" db="EMBL/GenBank/DDBJ databases">
        <title>Genomic and transcriptomic insights into the perfect genentic adaptation of a filamentous nitrogen-fixing cyanobacterium to rice fields.</title>
        <authorList>
            <person name="Chen Z."/>
        </authorList>
    </citation>
    <scope>NUCLEOTIDE SEQUENCE [LARGE SCALE GENOMIC DNA]</scope>
    <source>
        <strain evidence="1">CCNUC1</strain>
    </source>
</reference>
<evidence type="ECO:0000313" key="1">
    <source>
        <dbReference type="EMBL" id="QFS42651.1"/>
    </source>
</evidence>
<keyword evidence="2" id="KW-1185">Reference proteome</keyword>
<proteinExistence type="predicted"/>
<protein>
    <submittedName>
        <fullName evidence="1">Uncharacterized protein</fullName>
    </submittedName>
</protein>
<organism evidence="1 2">
    <name type="scientific">Nostoc sphaeroides CCNUC1</name>
    <dbReference type="NCBI Taxonomy" id="2653204"/>
    <lineage>
        <taxon>Bacteria</taxon>
        <taxon>Bacillati</taxon>
        <taxon>Cyanobacteriota</taxon>
        <taxon>Cyanophyceae</taxon>
        <taxon>Nostocales</taxon>
        <taxon>Nostocaceae</taxon>
        <taxon>Nostoc</taxon>
    </lineage>
</organism>
<dbReference type="AlphaFoldDB" id="A0A5P8VQV1"/>
<sequence>MRNETQHLAGFVGFRKASTQPTNILNRVVLRVILSKFSKLTNRQDAKSAKKRKRSFQK</sequence>
<name>A0A5P8VQV1_9NOSO</name>
<dbReference type="Proteomes" id="UP000326678">
    <property type="component" value="Chromosome Gxm1"/>
</dbReference>
<gene>
    <name evidence="1" type="ORF">GXM_00124</name>
</gene>
<dbReference type="EMBL" id="CP045226">
    <property type="protein sequence ID" value="QFS42651.1"/>
    <property type="molecule type" value="Genomic_DNA"/>
</dbReference>
<dbReference type="KEGG" id="nsh:GXM_00124"/>
<accession>A0A5P8VQV1</accession>
<evidence type="ECO:0000313" key="2">
    <source>
        <dbReference type="Proteomes" id="UP000326678"/>
    </source>
</evidence>